<dbReference type="PANTHER" id="PTHR32322">
    <property type="entry name" value="INNER MEMBRANE TRANSPORTER"/>
    <property type="match status" value="1"/>
</dbReference>
<evidence type="ECO:0000313" key="7">
    <source>
        <dbReference type="EMBL" id="BBH23434.1"/>
    </source>
</evidence>
<dbReference type="GO" id="GO:0005886">
    <property type="term" value="C:plasma membrane"/>
    <property type="evidence" value="ECO:0007669"/>
    <property type="project" value="UniProtKB-SubCell"/>
</dbReference>
<evidence type="ECO:0000256" key="2">
    <source>
        <dbReference type="ARBA" id="ARBA00007362"/>
    </source>
</evidence>
<dbReference type="SUPFAM" id="SSF103481">
    <property type="entry name" value="Multidrug resistance efflux transporter EmrE"/>
    <property type="match status" value="2"/>
</dbReference>
<evidence type="ECO:0000256" key="6">
    <source>
        <dbReference type="ARBA" id="ARBA00023136"/>
    </source>
</evidence>
<keyword evidence="3" id="KW-1003">Cell membrane</keyword>
<sequence>MENKQKTNAYMAAVLYAIIIGFAFIFVKLTLTHASPLDILAHRFTVSFVAASIPILCGWVRLSFSIKDIVTMLPLALLYPTLFFGLQTFGLVYTSSSEAAILQATAPIFTMVLAAYFLKEYASPWQKASILLSVAGVLFIFIMKGNRLEANHTVGTILILLSVLSLAGYSVLARKMMRKFNYKDLTYVVTAIGFLAFNGMAVIAHVSKGTLNLYFEPFRSPTFVLSILYLGIVASLISLLLSNFALSRLGASRMSAFNNLSTLVTIFAGVLFLKEQLEYFHLLGAVMIVTGVVGANFLHAKRSGKQEVHQSNR</sequence>
<evidence type="ECO:0000256" key="5">
    <source>
        <dbReference type="ARBA" id="ARBA00022989"/>
    </source>
</evidence>
<dbReference type="KEGG" id="pbk:Back11_47790"/>
<name>A0A3G9JKJ4_9BACL</name>
<keyword evidence="4" id="KW-0812">Transmembrane</keyword>
<keyword evidence="5" id="KW-1133">Transmembrane helix</keyword>
<accession>A0A3G9JKJ4</accession>
<keyword evidence="6" id="KW-0472">Membrane</keyword>
<evidence type="ECO:0000256" key="4">
    <source>
        <dbReference type="ARBA" id="ARBA00022692"/>
    </source>
</evidence>
<dbReference type="OrthoDB" id="1682095at2"/>
<keyword evidence="8" id="KW-1185">Reference proteome</keyword>
<dbReference type="EMBL" id="AP019308">
    <property type="protein sequence ID" value="BBH23434.1"/>
    <property type="molecule type" value="Genomic_DNA"/>
</dbReference>
<comment type="subcellular location">
    <subcellularLocation>
        <location evidence="1">Cell membrane</location>
        <topology evidence="1">Multi-pass membrane protein</topology>
    </subcellularLocation>
</comment>
<organism evidence="7 8">
    <name type="scientific">Paenibacillus baekrokdamisoli</name>
    <dbReference type="NCBI Taxonomy" id="1712516"/>
    <lineage>
        <taxon>Bacteria</taxon>
        <taxon>Bacillati</taxon>
        <taxon>Bacillota</taxon>
        <taxon>Bacilli</taxon>
        <taxon>Bacillales</taxon>
        <taxon>Paenibacillaceae</taxon>
        <taxon>Paenibacillus</taxon>
    </lineage>
</organism>
<reference evidence="7 8" key="1">
    <citation type="submission" date="2018-11" db="EMBL/GenBank/DDBJ databases">
        <title>Complete genome sequence of Paenibacillus baekrokdamisoli strain KCTC 33723.</title>
        <authorList>
            <person name="Kang S.W."/>
            <person name="Lee K.C."/>
            <person name="Kim K.K."/>
            <person name="Kim J.S."/>
            <person name="Kim D.S."/>
            <person name="Ko S.H."/>
            <person name="Yang S.H."/>
            <person name="Lee J.S."/>
        </authorList>
    </citation>
    <scope>NUCLEOTIDE SEQUENCE [LARGE SCALE GENOMIC DNA]</scope>
    <source>
        <strain evidence="7 8">KCTC 33723</strain>
    </source>
</reference>
<dbReference type="Pfam" id="PF00892">
    <property type="entry name" value="EamA"/>
    <property type="match status" value="2"/>
</dbReference>
<dbReference type="PANTHER" id="PTHR32322:SF18">
    <property type="entry name" value="S-ADENOSYLMETHIONINE_S-ADENOSYLHOMOCYSTEINE TRANSPORTER"/>
    <property type="match status" value="1"/>
</dbReference>
<evidence type="ECO:0000256" key="1">
    <source>
        <dbReference type="ARBA" id="ARBA00004651"/>
    </source>
</evidence>
<dbReference type="AlphaFoldDB" id="A0A3G9JKJ4"/>
<dbReference type="InterPro" id="IPR050638">
    <property type="entry name" value="AA-Vitamin_Transporters"/>
</dbReference>
<dbReference type="InterPro" id="IPR037185">
    <property type="entry name" value="EmrE-like"/>
</dbReference>
<dbReference type="Gene3D" id="1.10.3730.20">
    <property type="match status" value="1"/>
</dbReference>
<evidence type="ECO:0000256" key="3">
    <source>
        <dbReference type="ARBA" id="ARBA00022475"/>
    </source>
</evidence>
<protein>
    <submittedName>
        <fullName evidence="7">Transporter</fullName>
    </submittedName>
</protein>
<dbReference type="Proteomes" id="UP000275368">
    <property type="component" value="Chromosome"/>
</dbReference>
<comment type="similarity">
    <text evidence="2">Belongs to the EamA transporter family.</text>
</comment>
<gene>
    <name evidence="7" type="ORF">Back11_47790</name>
</gene>
<dbReference type="InterPro" id="IPR000620">
    <property type="entry name" value="EamA_dom"/>
</dbReference>
<dbReference type="RefSeq" id="WP_125662966.1">
    <property type="nucleotide sequence ID" value="NZ_AP019308.1"/>
</dbReference>
<evidence type="ECO:0000313" key="8">
    <source>
        <dbReference type="Proteomes" id="UP000275368"/>
    </source>
</evidence>
<proteinExistence type="inferred from homology"/>